<dbReference type="AlphaFoldDB" id="A0A0E9TW33"/>
<sequence length="41" mass="4828">MQSDSYTVLHKESFPMIYHSFQCHGAHLQRNNHKRSPSTVK</sequence>
<organism evidence="1">
    <name type="scientific">Anguilla anguilla</name>
    <name type="common">European freshwater eel</name>
    <name type="synonym">Muraena anguilla</name>
    <dbReference type="NCBI Taxonomy" id="7936"/>
    <lineage>
        <taxon>Eukaryota</taxon>
        <taxon>Metazoa</taxon>
        <taxon>Chordata</taxon>
        <taxon>Craniata</taxon>
        <taxon>Vertebrata</taxon>
        <taxon>Euteleostomi</taxon>
        <taxon>Actinopterygii</taxon>
        <taxon>Neopterygii</taxon>
        <taxon>Teleostei</taxon>
        <taxon>Anguilliformes</taxon>
        <taxon>Anguillidae</taxon>
        <taxon>Anguilla</taxon>
    </lineage>
</organism>
<evidence type="ECO:0000313" key="1">
    <source>
        <dbReference type="EMBL" id="JAH57692.1"/>
    </source>
</evidence>
<accession>A0A0E9TW33</accession>
<proteinExistence type="predicted"/>
<reference evidence="1" key="2">
    <citation type="journal article" date="2015" name="Fish Shellfish Immunol.">
        <title>Early steps in the European eel (Anguilla anguilla)-Vibrio vulnificus interaction in the gills: Role of the RtxA13 toxin.</title>
        <authorList>
            <person name="Callol A."/>
            <person name="Pajuelo D."/>
            <person name="Ebbesson L."/>
            <person name="Teles M."/>
            <person name="MacKenzie S."/>
            <person name="Amaro C."/>
        </authorList>
    </citation>
    <scope>NUCLEOTIDE SEQUENCE</scope>
</reference>
<name>A0A0E9TW33_ANGAN</name>
<dbReference type="EMBL" id="GBXM01050885">
    <property type="protein sequence ID" value="JAH57692.1"/>
    <property type="molecule type" value="Transcribed_RNA"/>
</dbReference>
<protein>
    <submittedName>
        <fullName evidence="1">Uncharacterized protein</fullName>
    </submittedName>
</protein>
<reference evidence="1" key="1">
    <citation type="submission" date="2014-11" db="EMBL/GenBank/DDBJ databases">
        <authorList>
            <person name="Amaro Gonzalez C."/>
        </authorList>
    </citation>
    <scope>NUCLEOTIDE SEQUENCE</scope>
</reference>